<dbReference type="InterPro" id="IPR019301">
    <property type="entry name" value="Flagellar_prot_FlgJ_N"/>
</dbReference>
<reference evidence="3 4" key="1">
    <citation type="submission" date="2018-07" db="EMBL/GenBank/DDBJ databases">
        <title>Venubactetium sediminum gen. nov., sp. nov., isolated from a marine solar saltern.</title>
        <authorList>
            <person name="Wang S."/>
        </authorList>
    </citation>
    <scope>NUCLEOTIDE SEQUENCE [LARGE SCALE GENOMIC DNA]</scope>
    <source>
        <strain evidence="3 4">WD2A32</strain>
    </source>
</reference>
<sequence>MGFSPATGGDISLLLQQQGQADKNSATAAARKTGGAPAQHAVREAAEDFEAMFLAQMLRPIFEGVETDAMFGGGPGEKAYKQLLVDEYGKAIARAGGVGIADSVQSEILKLQEVK</sequence>
<dbReference type="AlphaFoldDB" id="A0A369TGD1"/>
<feature type="compositionally biased region" description="Polar residues" evidence="1">
    <location>
        <begin position="18"/>
        <end position="27"/>
    </location>
</feature>
<keyword evidence="4" id="KW-1185">Reference proteome</keyword>
<feature type="region of interest" description="Disordered" evidence="1">
    <location>
        <begin position="18"/>
        <end position="39"/>
    </location>
</feature>
<dbReference type="EMBL" id="QPMH01000001">
    <property type="protein sequence ID" value="RDD63654.1"/>
    <property type="molecule type" value="Genomic_DNA"/>
</dbReference>
<proteinExistence type="predicted"/>
<dbReference type="RefSeq" id="WP_114580167.1">
    <property type="nucleotide sequence ID" value="NZ_QPMH01000001.1"/>
</dbReference>
<evidence type="ECO:0000313" key="3">
    <source>
        <dbReference type="EMBL" id="RDD63654.1"/>
    </source>
</evidence>
<feature type="domain" description="Flagellar protein FlgJ N-terminal" evidence="2">
    <location>
        <begin position="66"/>
        <end position="104"/>
    </location>
</feature>
<protein>
    <recommendedName>
        <fullName evidence="2">Flagellar protein FlgJ N-terminal domain-containing protein</fullName>
    </recommendedName>
</protein>
<dbReference type="Pfam" id="PF10135">
    <property type="entry name" value="Rod-binding"/>
    <property type="match status" value="1"/>
</dbReference>
<evidence type="ECO:0000256" key="1">
    <source>
        <dbReference type="SAM" id="MobiDB-lite"/>
    </source>
</evidence>
<gene>
    <name evidence="3" type="ORF">DRB17_00255</name>
</gene>
<name>A0A369TGD1_9PROT</name>
<evidence type="ECO:0000313" key="4">
    <source>
        <dbReference type="Proteomes" id="UP000253941"/>
    </source>
</evidence>
<evidence type="ECO:0000259" key="2">
    <source>
        <dbReference type="Pfam" id="PF10135"/>
    </source>
</evidence>
<accession>A0A369TGD1</accession>
<organism evidence="3 4">
    <name type="scientific">Ferruginivarius sediminum</name>
    <dbReference type="NCBI Taxonomy" id="2661937"/>
    <lineage>
        <taxon>Bacteria</taxon>
        <taxon>Pseudomonadati</taxon>
        <taxon>Pseudomonadota</taxon>
        <taxon>Alphaproteobacteria</taxon>
        <taxon>Rhodospirillales</taxon>
        <taxon>Rhodospirillaceae</taxon>
        <taxon>Ferruginivarius</taxon>
    </lineage>
</organism>
<comment type="caution">
    <text evidence="3">The sequence shown here is derived from an EMBL/GenBank/DDBJ whole genome shotgun (WGS) entry which is preliminary data.</text>
</comment>
<dbReference type="Proteomes" id="UP000253941">
    <property type="component" value="Unassembled WGS sequence"/>
</dbReference>